<dbReference type="PANTHER" id="PTHR43798:SF27">
    <property type="entry name" value="HYDROLASE ALPHA_BETA HYDROLASE FOLD FAMILY"/>
    <property type="match status" value="1"/>
</dbReference>
<dbReference type="KEGG" id="sbae:DSM104329_01892"/>
<evidence type="ECO:0000259" key="3">
    <source>
        <dbReference type="Pfam" id="PF08386"/>
    </source>
</evidence>
<gene>
    <name evidence="4" type="primary">tap</name>
    <name evidence="4" type="ORF">DSM104329_01892</name>
</gene>
<dbReference type="Gene3D" id="3.40.50.1820">
    <property type="entry name" value="alpha/beta hydrolase"/>
    <property type="match status" value="2"/>
</dbReference>
<dbReference type="PANTHER" id="PTHR43798">
    <property type="entry name" value="MONOACYLGLYCEROL LIPASE"/>
    <property type="match status" value="1"/>
</dbReference>
<dbReference type="InterPro" id="IPR050266">
    <property type="entry name" value="AB_hydrolase_sf"/>
</dbReference>
<dbReference type="Pfam" id="PF08386">
    <property type="entry name" value="Abhydrolase_4"/>
    <property type="match status" value="1"/>
</dbReference>
<evidence type="ECO:0000313" key="5">
    <source>
        <dbReference type="Proteomes" id="UP001162834"/>
    </source>
</evidence>
<feature type="chain" id="PRO_5038543565" evidence="1">
    <location>
        <begin position="22"/>
        <end position="499"/>
    </location>
</feature>
<dbReference type="Pfam" id="PF00561">
    <property type="entry name" value="Abhydrolase_1"/>
    <property type="match status" value="1"/>
</dbReference>
<dbReference type="AlphaFoldDB" id="A0A9E6XW34"/>
<keyword evidence="5" id="KW-1185">Reference proteome</keyword>
<dbReference type="GO" id="GO:0004177">
    <property type="term" value="F:aminopeptidase activity"/>
    <property type="evidence" value="ECO:0007669"/>
    <property type="project" value="UniProtKB-KW"/>
</dbReference>
<dbReference type="InterPro" id="IPR029058">
    <property type="entry name" value="AB_hydrolase_fold"/>
</dbReference>
<dbReference type="SUPFAM" id="SSF53474">
    <property type="entry name" value="alpha/beta-Hydrolases"/>
    <property type="match status" value="1"/>
</dbReference>
<dbReference type="Proteomes" id="UP001162834">
    <property type="component" value="Chromosome"/>
</dbReference>
<keyword evidence="4" id="KW-0645">Protease</keyword>
<feature type="domain" description="Peptidase S33 tripeptidyl aminopeptidase-like C-terminal" evidence="3">
    <location>
        <begin position="394"/>
        <end position="488"/>
    </location>
</feature>
<name>A0A9E6XW34_9ACTN</name>
<dbReference type="EC" id="3.4.14.-" evidence="4"/>
<dbReference type="GO" id="GO:0016020">
    <property type="term" value="C:membrane"/>
    <property type="evidence" value="ECO:0007669"/>
    <property type="project" value="TreeGrafter"/>
</dbReference>
<feature type="signal peptide" evidence="1">
    <location>
        <begin position="1"/>
        <end position="21"/>
    </location>
</feature>
<keyword evidence="4" id="KW-0031">Aminopeptidase</keyword>
<proteinExistence type="predicted"/>
<accession>A0A9E6XW34</accession>
<feature type="domain" description="AB hydrolase-1" evidence="2">
    <location>
        <begin position="100"/>
        <end position="230"/>
    </location>
</feature>
<evidence type="ECO:0000256" key="1">
    <source>
        <dbReference type="SAM" id="SignalP"/>
    </source>
</evidence>
<dbReference type="RefSeq" id="WP_259315185.1">
    <property type="nucleotide sequence ID" value="NZ_CP087164.1"/>
</dbReference>
<keyword evidence="4" id="KW-0378">Hydrolase</keyword>
<organism evidence="4 5">
    <name type="scientific">Capillimicrobium parvum</name>
    <dbReference type="NCBI Taxonomy" id="2884022"/>
    <lineage>
        <taxon>Bacteria</taxon>
        <taxon>Bacillati</taxon>
        <taxon>Actinomycetota</taxon>
        <taxon>Thermoleophilia</taxon>
        <taxon>Solirubrobacterales</taxon>
        <taxon>Capillimicrobiaceae</taxon>
        <taxon>Capillimicrobium</taxon>
    </lineage>
</organism>
<keyword evidence="1" id="KW-0732">Signal</keyword>
<dbReference type="InterPro" id="IPR013595">
    <property type="entry name" value="Pept_S33_TAP-like_C"/>
</dbReference>
<evidence type="ECO:0000313" key="4">
    <source>
        <dbReference type="EMBL" id="UGS35499.1"/>
    </source>
</evidence>
<evidence type="ECO:0000259" key="2">
    <source>
        <dbReference type="Pfam" id="PF00561"/>
    </source>
</evidence>
<protein>
    <submittedName>
        <fullName evidence="4">Tripeptidyl aminopeptidase</fullName>
        <ecNumber evidence="4">3.4.14.-</ecNumber>
    </submittedName>
</protein>
<sequence length="499" mass="53051">MRFAPLSCAAGATLVASLALSALPTAVGAPPFGLSRAGRVAQAPGCVPVPAAECGSVRAPLFRSKPAGPKIDIGYVLIRHSDAALPVARGTVVFNPGDSNAPVIDSAAMWAGVFTDLLSDHDLLLIDPRGGGRSHPIRCGVTAVPGTRKGLVRAVARCGRRLGRQARAYTAAATADDFEAVRERLGIPKLDLYGVSSGTYLMTVFAQRHPRSVRSIVLSSAVPLRFDMWARRNAQALRLAIGRVCSRSTTGKCDGARTLRQLGRLARRVRAHPIGYTVNGERRRLDDTTLAGIAYQAATNGVIGQLPAVIRAALQGDNQPLISAAQALGPLFSGSGVGDAAPDLALAVSLTCNDYPTLWDRRAPVAVRLRQFAARRARLRQAAFRPFSTRAWTSAIIDRGNTCIRWPDRHRPAQRTSGPFPDVPVLVISGDLDANVPTAEGRQAARQFAHAQVVDVPNAWHGPEREGTGCALSITSAFIRNQRLGDTSCLTKIPPLPVN</sequence>
<dbReference type="InterPro" id="IPR000073">
    <property type="entry name" value="AB_hydrolase_1"/>
</dbReference>
<dbReference type="EMBL" id="CP087164">
    <property type="protein sequence ID" value="UGS35499.1"/>
    <property type="molecule type" value="Genomic_DNA"/>
</dbReference>
<reference evidence="4" key="1">
    <citation type="journal article" date="2022" name="Int. J. Syst. Evol. Microbiol.">
        <title>Pseudomonas aegrilactucae sp. nov. and Pseudomonas morbosilactucae sp. nov., pathogens causing bacterial rot of lettuce in Japan.</title>
        <authorList>
            <person name="Sawada H."/>
            <person name="Fujikawa T."/>
            <person name="Satou M."/>
        </authorList>
    </citation>
    <scope>NUCLEOTIDE SEQUENCE</scope>
    <source>
        <strain evidence="4">0166_1</strain>
    </source>
</reference>